<organism evidence="3 4">
    <name type="scientific">Photobacterium atrarenae</name>
    <dbReference type="NCBI Taxonomy" id="865757"/>
    <lineage>
        <taxon>Bacteria</taxon>
        <taxon>Pseudomonadati</taxon>
        <taxon>Pseudomonadota</taxon>
        <taxon>Gammaproteobacteria</taxon>
        <taxon>Vibrionales</taxon>
        <taxon>Vibrionaceae</taxon>
        <taxon>Photobacterium</taxon>
    </lineage>
</organism>
<dbReference type="PROSITE" id="PS51208">
    <property type="entry name" value="AUTOTRANSPORTER"/>
    <property type="match status" value="1"/>
</dbReference>
<evidence type="ECO:0000313" key="4">
    <source>
        <dbReference type="Proteomes" id="UP001057998"/>
    </source>
</evidence>
<dbReference type="SUPFAM" id="SSF103515">
    <property type="entry name" value="Autotransporter"/>
    <property type="match status" value="1"/>
</dbReference>
<dbReference type="EMBL" id="CP101509">
    <property type="protein sequence ID" value="UTV30123.1"/>
    <property type="molecule type" value="Genomic_DNA"/>
</dbReference>
<evidence type="ECO:0000313" key="3">
    <source>
        <dbReference type="EMBL" id="UTV30123.1"/>
    </source>
</evidence>
<gene>
    <name evidence="3" type="ORF">NNL38_16180</name>
</gene>
<dbReference type="RefSeq" id="WP_255391468.1">
    <property type="nucleotide sequence ID" value="NZ_CP101509.1"/>
</dbReference>
<dbReference type="InterPro" id="IPR036709">
    <property type="entry name" value="Autotransporte_beta_dom_sf"/>
</dbReference>
<feature type="signal peptide" evidence="1">
    <location>
        <begin position="1"/>
        <end position="24"/>
    </location>
</feature>
<dbReference type="NCBIfam" id="TIGR01414">
    <property type="entry name" value="autotrans_barl"/>
    <property type="match status" value="1"/>
</dbReference>
<feature type="domain" description="Autotransporter" evidence="2">
    <location>
        <begin position="127"/>
        <end position="414"/>
    </location>
</feature>
<dbReference type="Gene3D" id="2.40.128.130">
    <property type="entry name" value="Autotransporter beta-domain"/>
    <property type="match status" value="1"/>
</dbReference>
<name>A0ABY5GMH1_9GAMM</name>
<reference evidence="3" key="1">
    <citation type="submission" date="2022-07" db="EMBL/GenBank/DDBJ databases">
        <title>Genome sequencing of Photobacterium atrarenae GJH2-4.</title>
        <authorList>
            <person name="Park S.-J."/>
        </authorList>
    </citation>
    <scope>NUCLEOTIDE SEQUENCE</scope>
    <source>
        <strain evidence="3">GJH2-4</strain>
    </source>
</reference>
<sequence length="415" mass="46562">MRISTRQIRWILFVWVCAQTPAIAAERSNDDSLTGRLSDEMYQAISDLMLMANDFRGDKVSQKNLRQSHHRQAYIFSAPGRQETALRTSSLRAAAKDSSRASHTTGTPASPAYSELMLYQDGAFGEQSYTRLGAYFRVENDPQARERTALTTEPSQQRDGYSLTLGGDYLLNDNYLFGLALGLPFYDVNEDYRDSGSAGLVASGYFSYFRDNWYLDFTASYALMDTDIERRISFYSDSVINSANEADSDLWVFALGSGYVISYDYLNIALESSIEYTLSDTERYSERLSKGSANYLLSKIDDINELESMKFITGLSVSHPFRSSWGVFQPYARGYLHYDVNDGSERIISQLKADQSGSVLPIIVETDDSVYGRVHLGLSGAFNQDWHAYAEASTLIGLDDMSAYAFSVGVRMSFD</sequence>
<evidence type="ECO:0000256" key="1">
    <source>
        <dbReference type="SAM" id="SignalP"/>
    </source>
</evidence>
<protein>
    <submittedName>
        <fullName evidence="3">Autotransporter outer membrane beta-barrel domain-containing protein</fullName>
    </submittedName>
</protein>
<dbReference type="SMART" id="SM00869">
    <property type="entry name" value="Autotransporter"/>
    <property type="match status" value="1"/>
</dbReference>
<dbReference type="Pfam" id="PF03797">
    <property type="entry name" value="Autotransporter"/>
    <property type="match status" value="1"/>
</dbReference>
<keyword evidence="1" id="KW-0732">Signal</keyword>
<dbReference type="InterPro" id="IPR006315">
    <property type="entry name" value="OM_autotransptr_brl_dom"/>
</dbReference>
<feature type="chain" id="PRO_5045739769" evidence="1">
    <location>
        <begin position="25"/>
        <end position="415"/>
    </location>
</feature>
<dbReference type="Proteomes" id="UP001057998">
    <property type="component" value="Chromosome 2"/>
</dbReference>
<proteinExistence type="predicted"/>
<evidence type="ECO:0000259" key="2">
    <source>
        <dbReference type="PROSITE" id="PS51208"/>
    </source>
</evidence>
<accession>A0ABY5GMH1</accession>
<keyword evidence="4" id="KW-1185">Reference proteome</keyword>
<dbReference type="InterPro" id="IPR005546">
    <property type="entry name" value="Autotransporte_beta"/>
</dbReference>